<comment type="caution">
    <text evidence="1">The sequence shown here is derived from an EMBL/GenBank/DDBJ whole genome shotgun (WGS) entry which is preliminary data.</text>
</comment>
<gene>
    <name evidence="1" type="ORF">GRQ65_19550</name>
</gene>
<name>A0A6L7F3E8_9ACTN</name>
<sequence>MSSRSMRADGSRRRGLPDAHAWAHDACRRCGIRRREEWVLDRSGQAVLALVWTGRSGDFRVQPFPPMRGLVPEQVPDQTLEQAFPGVPVGGEPPCRAR</sequence>
<dbReference type="Proteomes" id="UP000473325">
    <property type="component" value="Unassembled WGS sequence"/>
</dbReference>
<protein>
    <submittedName>
        <fullName evidence="1">Uncharacterized protein</fullName>
    </submittedName>
</protein>
<dbReference type="EMBL" id="WUEK01000014">
    <property type="protein sequence ID" value="MXG91741.1"/>
    <property type="molecule type" value="Genomic_DNA"/>
</dbReference>
<proteinExistence type="predicted"/>
<dbReference type="RefSeq" id="WP_160879663.1">
    <property type="nucleotide sequence ID" value="NZ_WUEK01000014.1"/>
</dbReference>
<keyword evidence="2" id="KW-1185">Reference proteome</keyword>
<reference evidence="1 2" key="1">
    <citation type="submission" date="2019-12" db="EMBL/GenBank/DDBJ databases">
        <authorList>
            <person name="Kun Z."/>
        </authorList>
    </citation>
    <scope>NUCLEOTIDE SEQUENCE [LARGE SCALE GENOMIC DNA]</scope>
    <source>
        <strain evidence="1 2">YIM 123512</strain>
    </source>
</reference>
<evidence type="ECO:0000313" key="1">
    <source>
        <dbReference type="EMBL" id="MXG91741.1"/>
    </source>
</evidence>
<organism evidence="1 2">
    <name type="scientific">Nocardioides flavescens</name>
    <dbReference type="NCBI Taxonomy" id="2691959"/>
    <lineage>
        <taxon>Bacteria</taxon>
        <taxon>Bacillati</taxon>
        <taxon>Actinomycetota</taxon>
        <taxon>Actinomycetes</taxon>
        <taxon>Propionibacteriales</taxon>
        <taxon>Nocardioidaceae</taxon>
        <taxon>Nocardioides</taxon>
    </lineage>
</organism>
<evidence type="ECO:0000313" key="2">
    <source>
        <dbReference type="Proteomes" id="UP000473325"/>
    </source>
</evidence>
<accession>A0A6L7F3E8</accession>
<dbReference type="AlphaFoldDB" id="A0A6L7F3E8"/>